<evidence type="ECO:0000313" key="2">
    <source>
        <dbReference type="Proteomes" id="UP000562352"/>
    </source>
</evidence>
<accession>A0A841D979</accession>
<dbReference type="Proteomes" id="UP000562352">
    <property type="component" value="Unassembled WGS sequence"/>
</dbReference>
<dbReference type="RefSeq" id="WP_184944157.1">
    <property type="nucleotide sequence ID" value="NZ_BAAAWZ010000001.1"/>
</dbReference>
<protein>
    <submittedName>
        <fullName evidence="1">Uncharacterized protein</fullName>
    </submittedName>
</protein>
<dbReference type="AlphaFoldDB" id="A0A841D979"/>
<reference evidence="1 2" key="1">
    <citation type="submission" date="2020-08" db="EMBL/GenBank/DDBJ databases">
        <title>Genomic Encyclopedia of Type Strains, Phase III (KMG-III): the genomes of soil and plant-associated and newly described type strains.</title>
        <authorList>
            <person name="Whitman W."/>
        </authorList>
    </citation>
    <scope>NUCLEOTIDE SEQUENCE [LARGE SCALE GENOMIC DNA]</scope>
    <source>
        <strain evidence="1 2">CECT 3303</strain>
    </source>
</reference>
<evidence type="ECO:0000313" key="1">
    <source>
        <dbReference type="EMBL" id="MBB5965044.1"/>
    </source>
</evidence>
<proteinExistence type="predicted"/>
<dbReference type="EMBL" id="JACHJJ010000015">
    <property type="protein sequence ID" value="MBB5965044.1"/>
    <property type="molecule type" value="Genomic_DNA"/>
</dbReference>
<sequence length="134" mass="14173">MSQFGADQTRIIQDLIRRVEKLEAAQRSGPGMTIGQASSEFTLPDVGAPATPSGGAVLYSSAGSLRWKDSSGTDRSLIFQQAAAVDDPDAITALTAPASYNQSHSQSIVTDLNNLQDKVTEILVALRNADHMLG</sequence>
<gene>
    <name evidence="1" type="ORF">FHS22_004330</name>
</gene>
<name>A0A841D979_PLAVE</name>
<organism evidence="1 2">
    <name type="scientific">Planomonospora venezuelensis</name>
    <dbReference type="NCBI Taxonomy" id="1999"/>
    <lineage>
        <taxon>Bacteria</taxon>
        <taxon>Bacillati</taxon>
        <taxon>Actinomycetota</taxon>
        <taxon>Actinomycetes</taxon>
        <taxon>Streptosporangiales</taxon>
        <taxon>Streptosporangiaceae</taxon>
        <taxon>Planomonospora</taxon>
    </lineage>
</organism>
<comment type="caution">
    <text evidence="1">The sequence shown here is derived from an EMBL/GenBank/DDBJ whole genome shotgun (WGS) entry which is preliminary data.</text>
</comment>
<keyword evidence="2" id="KW-1185">Reference proteome</keyword>